<evidence type="ECO:0000256" key="3">
    <source>
        <dbReference type="ARBA" id="ARBA00022575"/>
    </source>
</evidence>
<keyword evidence="6" id="KW-0547">Nucleotide-binding</keyword>
<dbReference type="Pfam" id="PF03060">
    <property type="entry name" value="NMO"/>
    <property type="match status" value="1"/>
</dbReference>
<evidence type="ECO:0000256" key="5">
    <source>
        <dbReference type="ARBA" id="ARBA00022643"/>
    </source>
</evidence>
<dbReference type="GO" id="GO:0018580">
    <property type="term" value="F:nitronate monooxygenase activity"/>
    <property type="evidence" value="ECO:0007669"/>
    <property type="project" value="InterPro"/>
</dbReference>
<keyword evidence="13" id="KW-1185">Reference proteome</keyword>
<comment type="cofactor">
    <cofactor evidence="1">
        <name>FMN</name>
        <dbReference type="ChEBI" id="CHEBI:58210"/>
    </cofactor>
</comment>
<dbReference type="GO" id="GO:0009636">
    <property type="term" value="P:response to toxic substance"/>
    <property type="evidence" value="ECO:0007669"/>
    <property type="project" value="UniProtKB-KW"/>
</dbReference>
<dbReference type="PANTHER" id="PTHR42747:SF3">
    <property type="entry name" value="NITRONATE MONOOXYGENASE-RELATED"/>
    <property type="match status" value="1"/>
</dbReference>
<name>A0A1H4B6T1_9BACT</name>
<sequence length="354" mass="38109">MEWKNELTQLLGITYPIVQAPMLGITTPAMVAAVSESGGLGSLPVGGLPPERVAALIREVKSLTAAPFAVNLFVYEPAPSYDRKAFEEMQDFLQFLYGANRLAVPRVNFDEVPFYSWRDQLPAIFAAGVKLVSFTFGMPDEAGYKLLKEHGVTLIGTATSVNEAVVLKEAGTDIIVAQGIEAGGHRGSFLGDSLPQVGTMSLIPQVVDRLRVPVIAAGGIMDGRGVRAAFNLGAMGIQPGSLFLRAHESLATPGHKAAIGRLTDTDTVLTRGFTGRWARGIKNKLLQEIEASGLQISGYPYQNELTQPIRKLARELDNTDFAVMWAGQSAGKARAWSTADIFAELVRDTESPNH</sequence>
<evidence type="ECO:0000256" key="7">
    <source>
        <dbReference type="ARBA" id="ARBA00023002"/>
    </source>
</evidence>
<dbReference type="AlphaFoldDB" id="A0A1H4B6T1"/>
<dbReference type="InterPro" id="IPR013785">
    <property type="entry name" value="Aldolase_TIM"/>
</dbReference>
<protein>
    <recommendedName>
        <fullName evidence="11">Nitronate monooxygenase</fullName>
    </recommendedName>
    <alternativeName>
        <fullName evidence="9">Propionate 3-nitronate monooxygenase</fullName>
    </alternativeName>
</protein>
<keyword evidence="8 12" id="KW-0503">Monooxygenase</keyword>
<keyword evidence="4" id="KW-0285">Flavoprotein</keyword>
<dbReference type="PANTHER" id="PTHR42747">
    <property type="entry name" value="NITRONATE MONOOXYGENASE-RELATED"/>
    <property type="match status" value="1"/>
</dbReference>
<reference evidence="13" key="1">
    <citation type="submission" date="2016-10" db="EMBL/GenBank/DDBJ databases">
        <authorList>
            <person name="Varghese N."/>
            <person name="Submissions S."/>
        </authorList>
    </citation>
    <scope>NUCLEOTIDE SEQUENCE [LARGE SCALE GENOMIC DNA]</scope>
    <source>
        <strain evidence="13">DSM 23920</strain>
    </source>
</reference>
<dbReference type="InterPro" id="IPR004136">
    <property type="entry name" value="NMO"/>
</dbReference>
<evidence type="ECO:0000256" key="10">
    <source>
        <dbReference type="ARBA" id="ARBA00049401"/>
    </source>
</evidence>
<evidence type="ECO:0000256" key="8">
    <source>
        <dbReference type="ARBA" id="ARBA00023033"/>
    </source>
</evidence>
<evidence type="ECO:0000256" key="4">
    <source>
        <dbReference type="ARBA" id="ARBA00022630"/>
    </source>
</evidence>
<dbReference type="FunFam" id="3.20.20.70:FF:000154">
    <property type="entry name" value="Probable nitronate monooxygenase"/>
    <property type="match status" value="1"/>
</dbReference>
<evidence type="ECO:0000256" key="9">
    <source>
        <dbReference type="ARBA" id="ARBA00031155"/>
    </source>
</evidence>
<dbReference type="OrthoDB" id="9778912at2"/>
<dbReference type="STRING" id="408074.SAMN05660909_01919"/>
<evidence type="ECO:0000256" key="2">
    <source>
        <dbReference type="ARBA" id="ARBA00009881"/>
    </source>
</evidence>
<comment type="similarity">
    <text evidence="2">Belongs to the nitronate monooxygenase family. NMO class I subfamily.</text>
</comment>
<evidence type="ECO:0000313" key="13">
    <source>
        <dbReference type="Proteomes" id="UP000199656"/>
    </source>
</evidence>
<dbReference type="RefSeq" id="WP_089761030.1">
    <property type="nucleotide sequence ID" value="NZ_BKAT01000025.1"/>
</dbReference>
<keyword evidence="7" id="KW-0560">Oxidoreductase</keyword>
<dbReference type="CDD" id="cd04730">
    <property type="entry name" value="NPD_like"/>
    <property type="match status" value="1"/>
</dbReference>
<comment type="catalytic activity">
    <reaction evidence="10">
        <text>3 propionate 3-nitronate + 3 O2 + H2O = 3 3-oxopropanoate + 2 nitrate + nitrite + H2O2 + 3 H(+)</text>
        <dbReference type="Rhea" id="RHEA:57332"/>
        <dbReference type="ChEBI" id="CHEBI:15377"/>
        <dbReference type="ChEBI" id="CHEBI:15378"/>
        <dbReference type="ChEBI" id="CHEBI:15379"/>
        <dbReference type="ChEBI" id="CHEBI:16240"/>
        <dbReference type="ChEBI" id="CHEBI:16301"/>
        <dbReference type="ChEBI" id="CHEBI:17632"/>
        <dbReference type="ChEBI" id="CHEBI:33190"/>
        <dbReference type="ChEBI" id="CHEBI:136067"/>
    </reaction>
</comment>
<dbReference type="Gene3D" id="3.20.20.70">
    <property type="entry name" value="Aldolase class I"/>
    <property type="match status" value="1"/>
</dbReference>
<organism evidence="12 13">
    <name type="scientific">Chitinophaga terrae</name>
    <name type="common">ex Kim and Jung 2007</name>
    <dbReference type="NCBI Taxonomy" id="408074"/>
    <lineage>
        <taxon>Bacteria</taxon>
        <taxon>Pseudomonadati</taxon>
        <taxon>Bacteroidota</taxon>
        <taxon>Chitinophagia</taxon>
        <taxon>Chitinophagales</taxon>
        <taxon>Chitinophagaceae</taxon>
        <taxon>Chitinophaga</taxon>
    </lineage>
</organism>
<dbReference type="EMBL" id="FNRL01000007">
    <property type="protein sequence ID" value="SEA43796.1"/>
    <property type="molecule type" value="Genomic_DNA"/>
</dbReference>
<evidence type="ECO:0000313" key="12">
    <source>
        <dbReference type="EMBL" id="SEA43796.1"/>
    </source>
</evidence>
<evidence type="ECO:0000256" key="1">
    <source>
        <dbReference type="ARBA" id="ARBA00001917"/>
    </source>
</evidence>
<evidence type="ECO:0000256" key="6">
    <source>
        <dbReference type="ARBA" id="ARBA00022741"/>
    </source>
</evidence>
<keyword evidence="3" id="KW-0216">Detoxification</keyword>
<proteinExistence type="inferred from homology"/>
<keyword evidence="5" id="KW-0288">FMN</keyword>
<dbReference type="GO" id="GO:0000166">
    <property type="term" value="F:nucleotide binding"/>
    <property type="evidence" value="ECO:0007669"/>
    <property type="project" value="UniProtKB-KW"/>
</dbReference>
<gene>
    <name evidence="12" type="ORF">SAMN05660909_01919</name>
</gene>
<dbReference type="Proteomes" id="UP000199656">
    <property type="component" value="Unassembled WGS sequence"/>
</dbReference>
<evidence type="ECO:0000256" key="11">
    <source>
        <dbReference type="ARBA" id="ARBA00067136"/>
    </source>
</evidence>
<dbReference type="SUPFAM" id="SSF51412">
    <property type="entry name" value="Inosine monophosphate dehydrogenase (IMPDH)"/>
    <property type="match status" value="1"/>
</dbReference>
<accession>A0A1H4B6T1</accession>